<feature type="domain" description="Glycoside hydrolase family 5" evidence="18">
    <location>
        <begin position="316"/>
        <end position="512"/>
    </location>
</feature>
<evidence type="ECO:0000256" key="10">
    <source>
        <dbReference type="ARBA" id="ARBA00023295"/>
    </source>
</evidence>
<evidence type="ECO:0000313" key="20">
    <source>
        <dbReference type="EMBL" id="TIC03926.1"/>
    </source>
</evidence>
<comment type="function">
    <text evidence="13">Glucosidase involved in the degradation of cellulosic biomass. Active on lichenan.</text>
</comment>
<evidence type="ECO:0000256" key="17">
    <source>
        <dbReference type="SAM" id="Phobius"/>
    </source>
</evidence>
<evidence type="ECO:0000256" key="3">
    <source>
        <dbReference type="ARBA" id="ARBA00022475"/>
    </source>
</evidence>
<organism evidence="20 22">
    <name type="scientific">Wallemia mellicola</name>
    <dbReference type="NCBI Taxonomy" id="1708541"/>
    <lineage>
        <taxon>Eukaryota</taxon>
        <taxon>Fungi</taxon>
        <taxon>Dikarya</taxon>
        <taxon>Basidiomycota</taxon>
        <taxon>Wallemiomycotina</taxon>
        <taxon>Wallemiomycetes</taxon>
        <taxon>Wallemiales</taxon>
        <taxon>Wallemiaceae</taxon>
        <taxon>Wallemia</taxon>
    </lineage>
</organism>
<dbReference type="PANTHER" id="PTHR31297:SF34">
    <property type="entry name" value="GLUCAN 1,3-BETA-GLUCOSIDASE 2"/>
    <property type="match status" value="1"/>
</dbReference>
<accession>A0A4T0P1N2</accession>
<evidence type="ECO:0000256" key="13">
    <source>
        <dbReference type="ARBA" id="ARBA00037126"/>
    </source>
</evidence>
<gene>
    <name evidence="21" type="ORF">E3Q01_00248</name>
    <name evidence="20" type="ORF">E3Q17_00740</name>
    <name evidence="19" type="ORF">E3Q22_01241</name>
</gene>
<evidence type="ECO:0000256" key="9">
    <source>
        <dbReference type="ARBA" id="ARBA00023180"/>
    </source>
</evidence>
<evidence type="ECO:0000256" key="8">
    <source>
        <dbReference type="ARBA" id="ARBA00023136"/>
    </source>
</evidence>
<evidence type="ECO:0000256" key="7">
    <source>
        <dbReference type="ARBA" id="ARBA00022989"/>
    </source>
</evidence>
<feature type="transmembrane region" description="Helical" evidence="17">
    <location>
        <begin position="159"/>
        <end position="182"/>
    </location>
</feature>
<evidence type="ECO:0000313" key="19">
    <source>
        <dbReference type="EMBL" id="TIB81250.1"/>
    </source>
</evidence>
<dbReference type="GO" id="GO:0009986">
    <property type="term" value="C:cell surface"/>
    <property type="evidence" value="ECO:0007669"/>
    <property type="project" value="TreeGrafter"/>
</dbReference>
<keyword evidence="3" id="KW-1003">Cell membrane</keyword>
<name>A0A4T0P1N2_9BASI</name>
<evidence type="ECO:0000313" key="21">
    <source>
        <dbReference type="EMBL" id="TIC69731.1"/>
    </source>
</evidence>
<dbReference type="Proteomes" id="UP000310708">
    <property type="component" value="Unassembled WGS sequence"/>
</dbReference>
<evidence type="ECO:0000256" key="4">
    <source>
        <dbReference type="ARBA" id="ARBA00022692"/>
    </source>
</evidence>
<dbReference type="GO" id="GO:0004338">
    <property type="term" value="F:glucan exo-1,3-beta-glucosidase activity"/>
    <property type="evidence" value="ECO:0007669"/>
    <property type="project" value="UniProtKB-EC"/>
</dbReference>
<comment type="subcellular location">
    <subcellularLocation>
        <location evidence="1">Cell membrane</location>
        <topology evidence="1">Single-pass type II membrane protein</topology>
    </subcellularLocation>
</comment>
<keyword evidence="9" id="KW-0325">Glycoprotein</keyword>
<dbReference type="InterPro" id="IPR001547">
    <property type="entry name" value="Glyco_hydro_5"/>
</dbReference>
<comment type="caution">
    <text evidence="20">The sequence shown here is derived from an EMBL/GenBank/DDBJ whole genome shotgun (WGS) entry which is preliminary data.</text>
</comment>
<keyword evidence="5 20" id="KW-0378">Hydrolase</keyword>
<keyword evidence="4 17" id="KW-0812">Transmembrane</keyword>
<dbReference type="SUPFAM" id="SSF51445">
    <property type="entry name" value="(Trans)glycosidases"/>
    <property type="match status" value="1"/>
</dbReference>
<sequence>MRASPKRKTPPIDSASIELVTSETNGLGEGDTASLSDNRYRADGVRPSEAFISRRSSLYSDQEVDYLTTNNLLPGHRTNYANFNISAASLPRHSSEVTKVGNIAEKTLSYQKAPSIFDNSMSANLTQSDSAVDEKGLPAMPEAPNKSSLRNARNRRKGIIIASSVLAAIVVIVLVVALPVTLTRKNNNNSSQADEPVRNHEGNLIQTSGGDGSEVTLDDGNTFTYNNAFGGHWNSLPGNTDAQSQSYTPPLSERWDFNNDKILGVNLGGWLVLEPFIVPGLYEECENIDEPCVDELTLSNYYRSQGKLEEVLEEHYSTFITEKDFADIAAAGLNWIRLPIPFWMIETIDGEPFYEGGAFKYFENAVKWARKYGLRINLDLHTVPGSQNGFNHSGKLGEIHWMSSPMGVVNAQRTLNYIRAITELISDDDYKDVVQMLSVINEPFGPTIGKASVASFYFEAYKMIRDITGIGEGNGPWIAFHDAFLGGQTWNDFLRGADRVALDTHPYVAFNGQNQDPMDEQVWKPCAAWGESTNNTMADYGVTFAGEFSLAINDCGTVNGVNDGTRYEGTYIDKDGNRPEPGFGEGACDRFNDWQNWDDEFKSQLKGFGLSSMDSLQNYFFWTWKIGDSSRTHAPINPFWSYQLGLKEGYITESPHTEPSGTCEMYSKQGDDRQWVTNDAPATFPDWMLGKEGAGVLFGDQSEYQDFPPNSLNNINEQDMQNIPTYEKNGPRIQLHPLPFTYIDENGEQQSVEGSDGWFNDDDNSPFYSPKEDCDRYRSPYYDGDMIPGTC</sequence>
<evidence type="ECO:0000256" key="11">
    <source>
        <dbReference type="ARBA" id="ARBA00023316"/>
    </source>
</evidence>
<evidence type="ECO:0000256" key="1">
    <source>
        <dbReference type="ARBA" id="ARBA00004401"/>
    </source>
</evidence>
<dbReference type="InterPro" id="IPR050386">
    <property type="entry name" value="Glycosyl_hydrolase_5"/>
</dbReference>
<evidence type="ECO:0000313" key="23">
    <source>
        <dbReference type="Proteomes" id="UP000310685"/>
    </source>
</evidence>
<evidence type="ECO:0000256" key="5">
    <source>
        <dbReference type="ARBA" id="ARBA00022801"/>
    </source>
</evidence>
<evidence type="ECO:0000259" key="18">
    <source>
        <dbReference type="Pfam" id="PF00150"/>
    </source>
</evidence>
<evidence type="ECO:0000256" key="16">
    <source>
        <dbReference type="SAM" id="MobiDB-lite"/>
    </source>
</evidence>
<keyword evidence="8 17" id="KW-0472">Membrane</keyword>
<dbReference type="Proteomes" id="UP000310685">
    <property type="component" value="Unassembled WGS sequence"/>
</dbReference>
<dbReference type="EMBL" id="SPRH01000005">
    <property type="protein sequence ID" value="TIC03926.1"/>
    <property type="molecule type" value="Genomic_DNA"/>
</dbReference>
<reference evidence="22 23" key="1">
    <citation type="submission" date="2019-03" db="EMBL/GenBank/DDBJ databases">
        <title>Sequencing 25 genomes of Wallemia mellicola.</title>
        <authorList>
            <person name="Gostincar C."/>
        </authorList>
    </citation>
    <scope>NUCLEOTIDE SEQUENCE [LARGE SCALE GENOMIC DNA]</scope>
    <source>
        <strain evidence="20 22">EXF-1262</strain>
        <strain evidence="19 23">EXF-6152</strain>
        <strain evidence="21 24">EXF-757</strain>
    </source>
</reference>
<keyword evidence="6" id="KW-0735">Signal-anchor</keyword>
<keyword evidence="11" id="KW-0961">Cell wall biogenesis/degradation</keyword>
<protein>
    <recommendedName>
        <fullName evidence="14">glucan 1,3-beta-glucosidase</fullName>
        <ecNumber evidence="14">3.2.1.58</ecNumber>
    </recommendedName>
    <alternativeName>
        <fullName evidence="15">Exo-1,3-beta-glucanase D</fullName>
    </alternativeName>
</protein>
<dbReference type="Gene3D" id="3.20.20.80">
    <property type="entry name" value="Glycosidases"/>
    <property type="match status" value="1"/>
</dbReference>
<evidence type="ECO:0000313" key="22">
    <source>
        <dbReference type="Proteomes" id="UP000307169"/>
    </source>
</evidence>
<dbReference type="FunFam" id="3.20.20.80:FF:000033">
    <property type="entry name" value="Glucan 1,3-beta-glucosidase A"/>
    <property type="match status" value="1"/>
</dbReference>
<evidence type="ECO:0000256" key="2">
    <source>
        <dbReference type="ARBA" id="ARBA00005641"/>
    </source>
</evidence>
<evidence type="ECO:0000313" key="24">
    <source>
        <dbReference type="Proteomes" id="UP000310708"/>
    </source>
</evidence>
<feature type="region of interest" description="Disordered" evidence="16">
    <location>
        <begin position="750"/>
        <end position="773"/>
    </location>
</feature>
<dbReference type="EMBL" id="SPRC01000009">
    <property type="protein sequence ID" value="TIB81250.1"/>
    <property type="molecule type" value="Genomic_DNA"/>
</dbReference>
<comment type="similarity">
    <text evidence="2">Belongs to the glycosyl hydrolase 5 (cellulase A) family.</text>
</comment>
<evidence type="ECO:0000256" key="15">
    <source>
        <dbReference type="ARBA" id="ARBA00041260"/>
    </source>
</evidence>
<dbReference type="InterPro" id="IPR017853">
    <property type="entry name" value="GH"/>
</dbReference>
<evidence type="ECO:0000256" key="6">
    <source>
        <dbReference type="ARBA" id="ARBA00022968"/>
    </source>
</evidence>
<feature type="region of interest" description="Disordered" evidence="16">
    <location>
        <begin position="1"/>
        <end position="39"/>
    </location>
</feature>
<dbReference type="EC" id="3.2.1.58" evidence="14"/>
<proteinExistence type="inferred from homology"/>
<dbReference type="GO" id="GO:0005886">
    <property type="term" value="C:plasma membrane"/>
    <property type="evidence" value="ECO:0007669"/>
    <property type="project" value="UniProtKB-SubCell"/>
</dbReference>
<evidence type="ECO:0000256" key="14">
    <source>
        <dbReference type="ARBA" id="ARBA00038929"/>
    </source>
</evidence>
<dbReference type="EMBL" id="SPRX01000002">
    <property type="protein sequence ID" value="TIC69731.1"/>
    <property type="molecule type" value="Genomic_DNA"/>
</dbReference>
<dbReference type="GO" id="GO:0005576">
    <property type="term" value="C:extracellular region"/>
    <property type="evidence" value="ECO:0007669"/>
    <property type="project" value="TreeGrafter"/>
</dbReference>
<dbReference type="GO" id="GO:0071555">
    <property type="term" value="P:cell wall organization"/>
    <property type="evidence" value="ECO:0007669"/>
    <property type="project" value="UniProtKB-KW"/>
</dbReference>
<dbReference type="GO" id="GO:0009251">
    <property type="term" value="P:glucan catabolic process"/>
    <property type="evidence" value="ECO:0007669"/>
    <property type="project" value="TreeGrafter"/>
</dbReference>
<feature type="region of interest" description="Disordered" evidence="16">
    <location>
        <begin position="185"/>
        <end position="212"/>
    </location>
</feature>
<dbReference type="Pfam" id="PF00150">
    <property type="entry name" value="Cellulase"/>
    <property type="match status" value="1"/>
</dbReference>
<evidence type="ECO:0000256" key="12">
    <source>
        <dbReference type="ARBA" id="ARBA00036824"/>
    </source>
</evidence>
<keyword evidence="10" id="KW-0326">Glycosidase</keyword>
<dbReference type="Proteomes" id="UP000307169">
    <property type="component" value="Unassembled WGS sequence"/>
</dbReference>
<comment type="catalytic activity">
    <reaction evidence="12">
        <text>Successive hydrolysis of beta-D-glucose units from the non-reducing ends of (1-&gt;3)-beta-D-glucans, releasing alpha-glucose.</text>
        <dbReference type="EC" id="3.2.1.58"/>
    </reaction>
</comment>
<dbReference type="PANTHER" id="PTHR31297">
    <property type="entry name" value="GLUCAN ENDO-1,6-BETA-GLUCOSIDASE B"/>
    <property type="match status" value="1"/>
</dbReference>
<keyword evidence="7 17" id="KW-1133">Transmembrane helix</keyword>
<dbReference type="AlphaFoldDB" id="A0A4T0P1N2"/>